<dbReference type="SUPFAM" id="SSF51735">
    <property type="entry name" value="NAD(P)-binding Rossmann-fold domains"/>
    <property type="match status" value="1"/>
</dbReference>
<dbReference type="PANTHER" id="PTHR24320:SF283">
    <property type="entry name" value="RETINOL DEHYDROGENASE 11"/>
    <property type="match status" value="1"/>
</dbReference>
<dbReference type="Gene3D" id="3.40.50.720">
    <property type="entry name" value="NAD(P)-binding Rossmann-like Domain"/>
    <property type="match status" value="1"/>
</dbReference>
<reference evidence="3" key="2">
    <citation type="submission" date="2023-06" db="EMBL/GenBank/DDBJ databases">
        <authorList>
            <consortium name="Lawrence Berkeley National Laboratory"/>
            <person name="Haridas S."/>
            <person name="Hensen N."/>
            <person name="Bonometti L."/>
            <person name="Westerberg I."/>
            <person name="Brannstrom I.O."/>
            <person name="Guillou S."/>
            <person name="Cros-Aarteil S."/>
            <person name="Calhoun S."/>
            <person name="Kuo A."/>
            <person name="Mondo S."/>
            <person name="Pangilinan J."/>
            <person name="Riley R."/>
            <person name="Labutti K."/>
            <person name="Andreopoulos B."/>
            <person name="Lipzen A."/>
            <person name="Chen C."/>
            <person name="Yanf M."/>
            <person name="Daum C."/>
            <person name="Ng V."/>
            <person name="Clum A."/>
            <person name="Steindorff A."/>
            <person name="Ohm R."/>
            <person name="Martin F."/>
            <person name="Silar P."/>
            <person name="Natvig D."/>
            <person name="Lalanne C."/>
            <person name="Gautier V."/>
            <person name="Ament-Velasquez S.L."/>
            <person name="Kruys A."/>
            <person name="Hutchinson M.I."/>
            <person name="Powell A.J."/>
            <person name="Barry K."/>
            <person name="Miller A.N."/>
            <person name="Grigoriev I.V."/>
            <person name="Debuchy R."/>
            <person name="Gladieux P."/>
            <person name="Thoren M.H."/>
            <person name="Johannesson H."/>
        </authorList>
    </citation>
    <scope>NUCLEOTIDE SEQUENCE</scope>
    <source>
        <strain evidence="3">CBS 958.72</strain>
    </source>
</reference>
<dbReference type="AlphaFoldDB" id="A0AAE0N4T2"/>
<dbReference type="PANTHER" id="PTHR24320">
    <property type="entry name" value="RETINOL DEHYDROGENASE"/>
    <property type="match status" value="1"/>
</dbReference>
<keyword evidence="2" id="KW-0560">Oxidoreductase</keyword>
<evidence type="ECO:0000313" key="4">
    <source>
        <dbReference type="Proteomes" id="UP001287356"/>
    </source>
</evidence>
<proteinExistence type="inferred from homology"/>
<reference evidence="3" key="1">
    <citation type="journal article" date="2023" name="Mol. Phylogenet. Evol.">
        <title>Genome-scale phylogeny and comparative genomics of the fungal order Sordariales.</title>
        <authorList>
            <person name="Hensen N."/>
            <person name="Bonometti L."/>
            <person name="Westerberg I."/>
            <person name="Brannstrom I.O."/>
            <person name="Guillou S."/>
            <person name="Cros-Aarteil S."/>
            <person name="Calhoun S."/>
            <person name="Haridas S."/>
            <person name="Kuo A."/>
            <person name="Mondo S."/>
            <person name="Pangilinan J."/>
            <person name="Riley R."/>
            <person name="LaButti K."/>
            <person name="Andreopoulos B."/>
            <person name="Lipzen A."/>
            <person name="Chen C."/>
            <person name="Yan M."/>
            <person name="Daum C."/>
            <person name="Ng V."/>
            <person name="Clum A."/>
            <person name="Steindorff A."/>
            <person name="Ohm R.A."/>
            <person name="Martin F."/>
            <person name="Silar P."/>
            <person name="Natvig D.O."/>
            <person name="Lalanne C."/>
            <person name="Gautier V."/>
            <person name="Ament-Velasquez S.L."/>
            <person name="Kruys A."/>
            <person name="Hutchinson M.I."/>
            <person name="Powell A.J."/>
            <person name="Barry K."/>
            <person name="Miller A.N."/>
            <person name="Grigoriev I.V."/>
            <person name="Debuchy R."/>
            <person name="Gladieux P."/>
            <person name="Hiltunen Thoren M."/>
            <person name="Johannesson H."/>
        </authorList>
    </citation>
    <scope>NUCLEOTIDE SEQUENCE</scope>
    <source>
        <strain evidence="3">CBS 958.72</strain>
    </source>
</reference>
<protein>
    <recommendedName>
        <fullName evidence="5">Short-chain dehydrogenase</fullName>
    </recommendedName>
</protein>
<dbReference type="EMBL" id="JAULSN010000005">
    <property type="protein sequence ID" value="KAK3370782.1"/>
    <property type="molecule type" value="Genomic_DNA"/>
</dbReference>
<dbReference type="Proteomes" id="UP001287356">
    <property type="component" value="Unassembled WGS sequence"/>
</dbReference>
<accession>A0AAE0N4T2</accession>
<comment type="similarity">
    <text evidence="1">Belongs to the short-chain dehydrogenases/reductases (SDR) family.</text>
</comment>
<dbReference type="Pfam" id="PF00106">
    <property type="entry name" value="adh_short"/>
    <property type="match status" value="1"/>
</dbReference>
<name>A0AAE0N4T2_9PEZI</name>
<dbReference type="GO" id="GO:0016491">
    <property type="term" value="F:oxidoreductase activity"/>
    <property type="evidence" value="ECO:0007669"/>
    <property type="project" value="UniProtKB-KW"/>
</dbReference>
<evidence type="ECO:0008006" key="5">
    <source>
        <dbReference type="Google" id="ProtNLM"/>
    </source>
</evidence>
<dbReference type="InterPro" id="IPR036291">
    <property type="entry name" value="NAD(P)-bd_dom_sf"/>
</dbReference>
<feature type="non-terminal residue" evidence="3">
    <location>
        <position position="1"/>
    </location>
</feature>
<gene>
    <name evidence="3" type="ORF">B0T24DRAFT_705261</name>
</gene>
<organism evidence="3 4">
    <name type="scientific">Lasiosphaeria ovina</name>
    <dbReference type="NCBI Taxonomy" id="92902"/>
    <lineage>
        <taxon>Eukaryota</taxon>
        <taxon>Fungi</taxon>
        <taxon>Dikarya</taxon>
        <taxon>Ascomycota</taxon>
        <taxon>Pezizomycotina</taxon>
        <taxon>Sordariomycetes</taxon>
        <taxon>Sordariomycetidae</taxon>
        <taxon>Sordariales</taxon>
        <taxon>Lasiosphaeriaceae</taxon>
        <taxon>Lasiosphaeria</taxon>
    </lineage>
</organism>
<evidence type="ECO:0000313" key="3">
    <source>
        <dbReference type="EMBL" id="KAK3370782.1"/>
    </source>
</evidence>
<comment type="caution">
    <text evidence="3">The sequence shown here is derived from an EMBL/GenBank/DDBJ whole genome shotgun (WGS) entry which is preliminary data.</text>
</comment>
<keyword evidence="4" id="KW-1185">Reference proteome</keyword>
<evidence type="ECO:0000256" key="2">
    <source>
        <dbReference type="ARBA" id="ARBA00023002"/>
    </source>
</evidence>
<dbReference type="InterPro" id="IPR002347">
    <property type="entry name" value="SDR_fam"/>
</dbReference>
<evidence type="ECO:0000256" key="1">
    <source>
        <dbReference type="ARBA" id="ARBA00006484"/>
    </source>
</evidence>
<sequence length="313" mass="33886">MHPYSDETGADQIVANFASEVKDKVFLITSVSPNSLGAFFPETIAKASPKLTVLAALNVEKASEVAASIKAINSAAQTRILHLDLAFFASVRAAADEVNSYAEGINVVVNNAGIMAVPYSTTVDGHESCWQFNYLGHFLFTNLIMDKLLRSGPAPRVIEGYRLGGVRQFDHGFHCGASYDPWFAYAASKTANILHAASLARRLGSRGLVAVNLSPGVIYKNLSTHGALDKFDKLWALLQKVGDPLGWAASTPLDSNCGVAIHAYAALAPAYIRSLDKLPDRVEGMSPWAIGELEARKTWELSETPVRQKFDFD</sequence>